<accession>A0AAQ3QK99</accession>
<name>A0AAQ3QK99_9LILI</name>
<gene>
    <name evidence="1" type="ORF">Cni_G24612</name>
</gene>
<reference evidence="1 2" key="1">
    <citation type="submission" date="2023-10" db="EMBL/GenBank/DDBJ databases">
        <title>Chromosome-scale genome assembly provides insights into flower coloration mechanisms of Canna indica.</title>
        <authorList>
            <person name="Li C."/>
        </authorList>
    </citation>
    <scope>NUCLEOTIDE SEQUENCE [LARGE SCALE GENOMIC DNA]</scope>
    <source>
        <tissue evidence="1">Flower</tissue>
    </source>
</reference>
<dbReference type="Proteomes" id="UP001327560">
    <property type="component" value="Chromosome 8"/>
</dbReference>
<proteinExistence type="predicted"/>
<sequence>MEASVNGNSNSNCPKRRAAKLVWKNCSIAGNPSLYKFSYEVFEQNFDRREVVLLVTELPQVCFIRSGASLEGGPAWSHEQDSLELMTSPWWEPPLLSWRSLFLPKCRRNRWLISLIDYLEMPMMPNRSRPCNLTFSEEDLKGAKALIPSLGY</sequence>
<protein>
    <submittedName>
        <fullName evidence="1">Uncharacterized protein</fullName>
    </submittedName>
</protein>
<evidence type="ECO:0000313" key="2">
    <source>
        <dbReference type="Proteomes" id="UP001327560"/>
    </source>
</evidence>
<organism evidence="1 2">
    <name type="scientific">Canna indica</name>
    <name type="common">Indian-shot</name>
    <dbReference type="NCBI Taxonomy" id="4628"/>
    <lineage>
        <taxon>Eukaryota</taxon>
        <taxon>Viridiplantae</taxon>
        <taxon>Streptophyta</taxon>
        <taxon>Embryophyta</taxon>
        <taxon>Tracheophyta</taxon>
        <taxon>Spermatophyta</taxon>
        <taxon>Magnoliopsida</taxon>
        <taxon>Liliopsida</taxon>
        <taxon>Zingiberales</taxon>
        <taxon>Cannaceae</taxon>
        <taxon>Canna</taxon>
    </lineage>
</organism>
<keyword evidence="2" id="KW-1185">Reference proteome</keyword>
<dbReference type="AlphaFoldDB" id="A0AAQ3QK99"/>
<evidence type="ECO:0000313" key="1">
    <source>
        <dbReference type="EMBL" id="WOL15831.1"/>
    </source>
</evidence>
<dbReference type="EMBL" id="CP136897">
    <property type="protein sequence ID" value="WOL15831.1"/>
    <property type="molecule type" value="Genomic_DNA"/>
</dbReference>